<dbReference type="SUPFAM" id="SSF56112">
    <property type="entry name" value="Protein kinase-like (PK-like)"/>
    <property type="match status" value="1"/>
</dbReference>
<dbReference type="CDD" id="cd14014">
    <property type="entry name" value="STKc_PknB_like"/>
    <property type="match status" value="1"/>
</dbReference>
<feature type="domain" description="Protein kinase" evidence="8">
    <location>
        <begin position="7"/>
        <end position="262"/>
    </location>
</feature>
<evidence type="ECO:0000256" key="6">
    <source>
        <dbReference type="ARBA" id="ARBA00022840"/>
    </source>
</evidence>
<evidence type="ECO:0000256" key="4">
    <source>
        <dbReference type="ARBA" id="ARBA00022741"/>
    </source>
</evidence>
<protein>
    <recommendedName>
        <fullName evidence="1">non-specific serine/threonine protein kinase</fullName>
        <ecNumber evidence="1">2.7.11.1</ecNumber>
    </recommendedName>
</protein>
<evidence type="ECO:0000256" key="1">
    <source>
        <dbReference type="ARBA" id="ARBA00012513"/>
    </source>
</evidence>
<organism evidence="9 10">
    <name type="scientific">Nonomuraea pusilla</name>
    <dbReference type="NCBI Taxonomy" id="46177"/>
    <lineage>
        <taxon>Bacteria</taxon>
        <taxon>Bacillati</taxon>
        <taxon>Actinomycetota</taxon>
        <taxon>Actinomycetes</taxon>
        <taxon>Streptosporangiales</taxon>
        <taxon>Streptosporangiaceae</taxon>
        <taxon>Nonomuraea</taxon>
    </lineage>
</organism>
<dbReference type="PROSITE" id="PS50011">
    <property type="entry name" value="PROTEIN_KINASE_DOM"/>
    <property type="match status" value="1"/>
</dbReference>
<feature type="compositionally biased region" description="Basic residues" evidence="7">
    <location>
        <begin position="364"/>
        <end position="375"/>
    </location>
</feature>
<accession>A0A1H7PZ39</accession>
<dbReference type="GO" id="GO:0005524">
    <property type="term" value="F:ATP binding"/>
    <property type="evidence" value="ECO:0007669"/>
    <property type="project" value="UniProtKB-KW"/>
</dbReference>
<dbReference type="FunFam" id="1.10.510.10:FF:000021">
    <property type="entry name" value="Serine/threonine protein kinase"/>
    <property type="match status" value="1"/>
</dbReference>
<dbReference type="Gene3D" id="1.10.510.10">
    <property type="entry name" value="Transferase(Phosphotransferase) domain 1"/>
    <property type="match status" value="1"/>
</dbReference>
<dbReference type="PROSITE" id="PS00108">
    <property type="entry name" value="PROTEIN_KINASE_ST"/>
    <property type="match status" value="1"/>
</dbReference>
<dbReference type="RefSeq" id="WP_055505357.1">
    <property type="nucleotide sequence ID" value="NZ_BBZG01000002.1"/>
</dbReference>
<feature type="region of interest" description="Disordered" evidence="7">
    <location>
        <begin position="407"/>
        <end position="518"/>
    </location>
</feature>
<evidence type="ECO:0000313" key="9">
    <source>
        <dbReference type="EMBL" id="SEL41181.1"/>
    </source>
</evidence>
<evidence type="ECO:0000259" key="8">
    <source>
        <dbReference type="PROSITE" id="PS50011"/>
    </source>
</evidence>
<dbReference type="InterPro" id="IPR011009">
    <property type="entry name" value="Kinase-like_dom_sf"/>
</dbReference>
<keyword evidence="2 9" id="KW-0723">Serine/threonine-protein kinase</keyword>
<feature type="region of interest" description="Disordered" evidence="7">
    <location>
        <begin position="295"/>
        <end position="375"/>
    </location>
</feature>
<dbReference type="GO" id="GO:0004674">
    <property type="term" value="F:protein serine/threonine kinase activity"/>
    <property type="evidence" value="ECO:0007669"/>
    <property type="project" value="UniProtKB-KW"/>
</dbReference>
<dbReference type="OrthoDB" id="9762169at2"/>
<reference evidence="9 10" key="1">
    <citation type="submission" date="2016-10" db="EMBL/GenBank/DDBJ databases">
        <authorList>
            <person name="de Groot N.N."/>
        </authorList>
    </citation>
    <scope>NUCLEOTIDE SEQUENCE [LARGE SCALE GENOMIC DNA]</scope>
    <source>
        <strain evidence="9 10">DSM 43357</strain>
    </source>
</reference>
<keyword evidence="5 9" id="KW-0418">Kinase</keyword>
<gene>
    <name evidence="9" type="ORF">SAMN05660976_02359</name>
</gene>
<proteinExistence type="predicted"/>
<evidence type="ECO:0000256" key="3">
    <source>
        <dbReference type="ARBA" id="ARBA00022679"/>
    </source>
</evidence>
<dbReference type="InterPro" id="IPR000719">
    <property type="entry name" value="Prot_kinase_dom"/>
</dbReference>
<dbReference type="PANTHER" id="PTHR43289:SF6">
    <property type="entry name" value="SERINE_THREONINE-PROTEIN KINASE NEKL-3"/>
    <property type="match status" value="1"/>
</dbReference>
<keyword evidence="10" id="KW-1185">Reference proteome</keyword>
<dbReference type="Pfam" id="PF00069">
    <property type="entry name" value="Pkinase"/>
    <property type="match status" value="1"/>
</dbReference>
<sequence>MRLGNRYLLISRIAAGGMGEVWRARDELLGREVAVKLLHSHIHADPSFRGRFRNEARITAALSDPGVAQVFDYGEEHDLAYLVMELVPGEPLSAILARNGALGPDVTLDVAHQTARALHAAHAAGIIHRDVKPGNLLVTSDGVIKVTDFGIARAMEAAPMTQDGIVLGTAQYASPEQAQGLPLTPATDLYSLGVVAYECLAGRTPFQGDNQVAIALRHLHDPPPPLGVDVPAPVRDLVMGLLAKQPESRPGSAMEVADRAYVLRDALAEAAGQGAGRGADLSALTDPDGFHVRAPGPDGFHAGSPGPDGFHDGSPGPGGLGARTPGPRVFGVARPGPDGFRVPTSQDGGDRTGPLEPVTVAHGPLRKRPAGRGQYVRRRGGRTLALVATAGCVAAVGLSAITFAHQEGPPGATAPPEVSEPTRAAPTVSDQPRPVRTKARTRRPPVVPVKSTRPVPSRSATVIKSATPTKKPTPKPTPSATTPVPTPTPTATPSSTPTTQAPTVSPSPIGTNPPKGQT</sequence>
<evidence type="ECO:0000313" key="10">
    <source>
        <dbReference type="Proteomes" id="UP000198953"/>
    </source>
</evidence>
<feature type="compositionally biased region" description="Low complexity" evidence="7">
    <location>
        <begin position="491"/>
        <end position="508"/>
    </location>
</feature>
<name>A0A1H7PZ39_9ACTN</name>
<keyword evidence="3" id="KW-0808">Transferase</keyword>
<dbReference type="EC" id="2.7.11.1" evidence="1"/>
<dbReference type="EMBL" id="FOBF01000005">
    <property type="protein sequence ID" value="SEL41181.1"/>
    <property type="molecule type" value="Genomic_DNA"/>
</dbReference>
<evidence type="ECO:0000256" key="5">
    <source>
        <dbReference type="ARBA" id="ARBA00022777"/>
    </source>
</evidence>
<dbReference type="STRING" id="46177.SAMN05660976_02359"/>
<keyword evidence="6" id="KW-0067">ATP-binding</keyword>
<dbReference type="Proteomes" id="UP000198953">
    <property type="component" value="Unassembled WGS sequence"/>
</dbReference>
<dbReference type="AlphaFoldDB" id="A0A1H7PZ39"/>
<evidence type="ECO:0000256" key="2">
    <source>
        <dbReference type="ARBA" id="ARBA00022527"/>
    </source>
</evidence>
<dbReference type="InterPro" id="IPR008271">
    <property type="entry name" value="Ser/Thr_kinase_AS"/>
</dbReference>
<dbReference type="Gene3D" id="3.30.200.20">
    <property type="entry name" value="Phosphorylase Kinase, domain 1"/>
    <property type="match status" value="1"/>
</dbReference>
<dbReference type="PANTHER" id="PTHR43289">
    <property type="entry name" value="MITOGEN-ACTIVATED PROTEIN KINASE KINASE KINASE 20-RELATED"/>
    <property type="match status" value="1"/>
</dbReference>
<evidence type="ECO:0000256" key="7">
    <source>
        <dbReference type="SAM" id="MobiDB-lite"/>
    </source>
</evidence>
<keyword evidence="4" id="KW-0547">Nucleotide-binding</keyword>
<dbReference type="SMART" id="SM00220">
    <property type="entry name" value="S_TKc"/>
    <property type="match status" value="1"/>
</dbReference>